<reference evidence="3" key="1">
    <citation type="submission" date="2016-10" db="EMBL/GenBank/DDBJ databases">
        <authorList>
            <person name="Varghese N."/>
            <person name="Submissions S."/>
        </authorList>
    </citation>
    <scope>NUCLEOTIDE SEQUENCE [LARGE SCALE GENOMIC DNA]</scope>
    <source>
        <strain evidence="3">DSM 217</strain>
    </source>
</reference>
<organism evidence="2 3">
    <name type="scientific">Thiocapsa roseopersicina</name>
    <dbReference type="NCBI Taxonomy" id="1058"/>
    <lineage>
        <taxon>Bacteria</taxon>
        <taxon>Pseudomonadati</taxon>
        <taxon>Pseudomonadota</taxon>
        <taxon>Gammaproteobacteria</taxon>
        <taxon>Chromatiales</taxon>
        <taxon>Chromatiaceae</taxon>
        <taxon>Thiocapsa</taxon>
    </lineage>
</organism>
<proteinExistence type="predicted"/>
<evidence type="ECO:0000313" key="3">
    <source>
        <dbReference type="Proteomes" id="UP000198816"/>
    </source>
</evidence>
<dbReference type="STRING" id="1058.SAMN05421783_101179"/>
<feature type="region of interest" description="Disordered" evidence="1">
    <location>
        <begin position="1"/>
        <end position="37"/>
    </location>
</feature>
<evidence type="ECO:0000256" key="1">
    <source>
        <dbReference type="SAM" id="MobiDB-lite"/>
    </source>
</evidence>
<dbReference type="EMBL" id="FNNZ01000001">
    <property type="protein sequence ID" value="SDW03833.1"/>
    <property type="molecule type" value="Genomic_DNA"/>
</dbReference>
<sequence length="37" mass="3917">MNCHHSQTPLTPPIVDLGSASPSNACLTEESLRAPEI</sequence>
<evidence type="ECO:0000313" key="2">
    <source>
        <dbReference type="EMBL" id="SDW03833.1"/>
    </source>
</evidence>
<name>A0A1H2Q9G3_THIRO</name>
<dbReference type="Proteomes" id="UP000198816">
    <property type="component" value="Unassembled WGS sequence"/>
</dbReference>
<keyword evidence="3" id="KW-1185">Reference proteome</keyword>
<dbReference type="AlphaFoldDB" id="A0A1H2Q9G3"/>
<accession>A0A1H2Q9G3</accession>
<protein>
    <submittedName>
        <fullName evidence="2">Uncharacterized protein</fullName>
    </submittedName>
</protein>
<gene>
    <name evidence="2" type="ORF">SAMN05421783_101179</name>
</gene>